<dbReference type="SUPFAM" id="SSF50978">
    <property type="entry name" value="WD40 repeat-like"/>
    <property type="match status" value="1"/>
</dbReference>
<evidence type="ECO:0000256" key="4">
    <source>
        <dbReference type="SAM" id="Coils"/>
    </source>
</evidence>
<reference evidence="6 7" key="1">
    <citation type="submission" date="2016-03" db="EMBL/GenBank/DDBJ databases">
        <title>How can Kluyveromyces marxianus grow so fast - potential evolutionary course in Saccharomyces Complex revealed by comparative genomics.</title>
        <authorList>
            <person name="Mo W."/>
            <person name="Lu W."/>
            <person name="Yang X."/>
            <person name="Qi J."/>
            <person name="Lv H."/>
        </authorList>
    </citation>
    <scope>NUCLEOTIDE SEQUENCE [LARGE SCALE GENOMIC DNA]</scope>
    <source>
        <strain evidence="6 7">FIM1</strain>
    </source>
</reference>
<dbReference type="Proteomes" id="UP000422736">
    <property type="component" value="Chromosome 4"/>
</dbReference>
<evidence type="ECO:0000256" key="1">
    <source>
        <dbReference type="ARBA" id="ARBA00022574"/>
    </source>
</evidence>
<keyword evidence="4" id="KW-0175">Coiled coil</keyword>
<sequence>MTSNTGDQFANLGKALSTTASALFSSQPMEDTILSYSSPYKKLLHQTITNTGGGSSLVKLRNEPRQSKGKNNGFQNIYSTSKGFFQNSFSDSKTTFKVLSYLSDELLEDIPAESSHEERKLITEHGNKKNKKVRSKHDSTLFQGFEASLPVINETIETQKKLIKNDDMKSITESADMSSSTNEIETEDEEFTLPNHLSTEKLRSTYSTSFLKDAAKSITDNLDLLEIQKNLASSEIRELDIKLEKLKTMRELVFKRVAKIEQQEMFLEKHLKSVKDRIDMIIEFNMDKEENLTDKEGPNELSELSPPSGETTDSYATAATTPLENKGDDSSVNPLLSKSIYQELKNRESGKNDESLKKHRSTKKLKESSVYNRHRHRKIQPTLQQFYEPGSKIASISKAHEEEIICLDFDVPFGTMCSAGNLDHSIKVWDLSKKKQIASMDGHLASISCMQMDQYSTLITGGRDAVLKLWDIDKAVTESSTDVDDDNDACVYTFDAHVDEITAISFDGDNLVSGSQDRTIRQWDLNNGKCVQTIDLSFATGPMRSQRDSSLYNSILLTKEPPAIGALQCFDAALATGTKDGIVRLWDLRSGKVVRTLEGHTNAITALQFDSINLVTGSMDRSIRIWDLRTGTLSDVFAYENPVTSLHFDLDRIVIANNEPTVKIYNRKDGNHWFCGDENQDTGNVEFVKYKHGYLVEGRSSGDINTWAI</sequence>
<dbReference type="InterPro" id="IPR015943">
    <property type="entry name" value="WD40/YVTN_repeat-like_dom_sf"/>
</dbReference>
<dbReference type="InterPro" id="IPR001680">
    <property type="entry name" value="WD40_rpt"/>
</dbReference>
<proteinExistence type="predicted"/>
<feature type="compositionally biased region" description="Basic and acidic residues" evidence="5">
    <location>
        <begin position="289"/>
        <end position="298"/>
    </location>
</feature>
<protein>
    <submittedName>
        <fullName evidence="6">Mitochondrial division protein 1</fullName>
    </submittedName>
</protein>
<evidence type="ECO:0000313" key="7">
    <source>
        <dbReference type="Proteomes" id="UP000422736"/>
    </source>
</evidence>
<feature type="coiled-coil region" evidence="4">
    <location>
        <begin position="222"/>
        <end position="249"/>
    </location>
</feature>
<keyword evidence="2" id="KW-0677">Repeat</keyword>
<keyword evidence="7" id="KW-1185">Reference proteome</keyword>
<dbReference type="CDD" id="cd22881">
    <property type="entry name" value="Mdv1_N"/>
    <property type="match status" value="1"/>
</dbReference>
<dbReference type="PRINTS" id="PR00320">
    <property type="entry name" value="GPROTEINBRPT"/>
</dbReference>
<dbReference type="CDD" id="cd00200">
    <property type="entry name" value="WD40"/>
    <property type="match status" value="1"/>
</dbReference>
<feature type="repeat" description="WD" evidence="3">
    <location>
        <begin position="597"/>
        <end position="636"/>
    </location>
</feature>
<dbReference type="SMART" id="SM00320">
    <property type="entry name" value="WD40"/>
    <property type="match status" value="6"/>
</dbReference>
<feature type="repeat" description="WD" evidence="3">
    <location>
        <begin position="494"/>
        <end position="533"/>
    </location>
</feature>
<dbReference type="InterPro" id="IPR020472">
    <property type="entry name" value="WD40_PAC1"/>
</dbReference>
<feature type="region of interest" description="Disordered" evidence="5">
    <location>
        <begin position="342"/>
        <end position="374"/>
    </location>
</feature>
<feature type="repeat" description="WD" evidence="3">
    <location>
        <begin position="574"/>
        <end position="596"/>
    </location>
</feature>
<dbReference type="PROSITE" id="PS50082">
    <property type="entry name" value="WD_REPEATS_2"/>
    <property type="match status" value="5"/>
</dbReference>
<evidence type="ECO:0000256" key="3">
    <source>
        <dbReference type="PROSITE-ProRule" id="PRU00221"/>
    </source>
</evidence>
<feature type="repeat" description="WD" evidence="3">
    <location>
        <begin position="440"/>
        <end position="480"/>
    </location>
</feature>
<keyword evidence="1 3" id="KW-0853">WD repeat</keyword>
<feature type="region of interest" description="Disordered" evidence="5">
    <location>
        <begin position="171"/>
        <end position="196"/>
    </location>
</feature>
<dbReference type="InterPro" id="IPR019775">
    <property type="entry name" value="WD40_repeat_CS"/>
</dbReference>
<dbReference type="PANTHER" id="PTHR22847:SF637">
    <property type="entry name" value="WD REPEAT DOMAIN 5B"/>
    <property type="match status" value="1"/>
</dbReference>
<dbReference type="InterPro" id="IPR036322">
    <property type="entry name" value="WD40_repeat_dom_sf"/>
</dbReference>
<evidence type="ECO:0000256" key="2">
    <source>
        <dbReference type="ARBA" id="ARBA00022737"/>
    </source>
</evidence>
<dbReference type="Pfam" id="PF00400">
    <property type="entry name" value="WD40"/>
    <property type="match status" value="4"/>
</dbReference>
<accession>A0ABX6EWI6</accession>
<organism evidence="6 7">
    <name type="scientific">Kluyveromyces marxianus</name>
    <name type="common">Yeast</name>
    <name type="synonym">Candida kefyr</name>
    <dbReference type="NCBI Taxonomy" id="4911"/>
    <lineage>
        <taxon>Eukaryota</taxon>
        <taxon>Fungi</taxon>
        <taxon>Dikarya</taxon>
        <taxon>Ascomycota</taxon>
        <taxon>Saccharomycotina</taxon>
        <taxon>Saccharomycetes</taxon>
        <taxon>Saccharomycetales</taxon>
        <taxon>Saccharomycetaceae</taxon>
        <taxon>Kluyveromyces</taxon>
    </lineage>
</organism>
<feature type="compositionally biased region" description="Polar residues" evidence="5">
    <location>
        <begin position="171"/>
        <end position="183"/>
    </location>
</feature>
<name>A0ABX6EWI6_KLUMA</name>
<dbReference type="Gene3D" id="2.130.10.10">
    <property type="entry name" value="YVTN repeat-like/Quinoprotein amine dehydrogenase"/>
    <property type="match status" value="2"/>
</dbReference>
<evidence type="ECO:0000313" key="6">
    <source>
        <dbReference type="EMBL" id="QGN15991.1"/>
    </source>
</evidence>
<dbReference type="PANTHER" id="PTHR22847">
    <property type="entry name" value="WD40 REPEAT PROTEIN"/>
    <property type="match status" value="1"/>
</dbReference>
<evidence type="ECO:0000256" key="5">
    <source>
        <dbReference type="SAM" id="MobiDB-lite"/>
    </source>
</evidence>
<dbReference type="PROSITE" id="PS50294">
    <property type="entry name" value="WD_REPEATS_REGION"/>
    <property type="match status" value="3"/>
</dbReference>
<feature type="compositionally biased region" description="Basic and acidic residues" evidence="5">
    <location>
        <begin position="344"/>
        <end position="356"/>
    </location>
</feature>
<dbReference type="EMBL" id="CP015057">
    <property type="protein sequence ID" value="QGN15991.1"/>
    <property type="molecule type" value="Genomic_DNA"/>
</dbReference>
<gene>
    <name evidence="6" type="primary">MDV1</name>
    <name evidence="6" type="ORF">FIM1_2691</name>
</gene>
<feature type="repeat" description="WD" evidence="3">
    <location>
        <begin position="397"/>
        <end position="439"/>
    </location>
</feature>
<feature type="region of interest" description="Disordered" evidence="5">
    <location>
        <begin position="289"/>
        <end position="315"/>
    </location>
</feature>
<dbReference type="PROSITE" id="PS00678">
    <property type="entry name" value="WD_REPEATS_1"/>
    <property type="match status" value="4"/>
</dbReference>
<dbReference type="Gene3D" id="6.10.280.220">
    <property type="match status" value="1"/>
</dbReference>